<dbReference type="InterPro" id="IPR050832">
    <property type="entry name" value="Bact_Acetyltransf"/>
</dbReference>
<dbReference type="SUPFAM" id="SSF55729">
    <property type="entry name" value="Acyl-CoA N-acyltransferases (Nat)"/>
    <property type="match status" value="1"/>
</dbReference>
<protein>
    <submittedName>
        <fullName evidence="4">GNAT family N-acetyltransferase</fullName>
    </submittedName>
</protein>
<evidence type="ECO:0000313" key="5">
    <source>
        <dbReference type="Proteomes" id="UP000479526"/>
    </source>
</evidence>
<sequence>MLIRREAPDDVAAIREVVRRAFAKPDDSDPVESPLVDWLRADAGWIPALSMVAEIDGAVAGHVVCTRADLGGTPALGLGPLAVAPERQRQGVGLALMHAVLGAADALGEPVVVLLGSPDYYARYGFRAASDLGIVSPDPQWGRYFQARPLSAYKGEKGPFTYAEPFSRL</sequence>
<comment type="caution">
    <text evidence="4">The sequence shown here is derived from an EMBL/GenBank/DDBJ whole genome shotgun (WGS) entry which is preliminary data.</text>
</comment>
<keyword evidence="5" id="KW-1185">Reference proteome</keyword>
<dbReference type="PROSITE" id="PS51186">
    <property type="entry name" value="GNAT"/>
    <property type="match status" value="1"/>
</dbReference>
<keyword evidence="2" id="KW-0012">Acyltransferase</keyword>
<dbReference type="InterPro" id="IPR000182">
    <property type="entry name" value="GNAT_dom"/>
</dbReference>
<dbReference type="Pfam" id="PF13527">
    <property type="entry name" value="Acetyltransf_9"/>
    <property type="match status" value="1"/>
</dbReference>
<dbReference type="PANTHER" id="PTHR43877">
    <property type="entry name" value="AMINOALKYLPHOSPHONATE N-ACETYLTRANSFERASE-RELATED-RELATED"/>
    <property type="match status" value="1"/>
</dbReference>
<evidence type="ECO:0000256" key="1">
    <source>
        <dbReference type="ARBA" id="ARBA00022679"/>
    </source>
</evidence>
<proteinExistence type="predicted"/>
<dbReference type="CDD" id="cd04301">
    <property type="entry name" value="NAT_SF"/>
    <property type="match status" value="1"/>
</dbReference>
<feature type="domain" description="N-acetyltransferase" evidence="3">
    <location>
        <begin position="1"/>
        <end position="151"/>
    </location>
</feature>
<evidence type="ECO:0000313" key="4">
    <source>
        <dbReference type="EMBL" id="NAS20491.1"/>
    </source>
</evidence>
<evidence type="ECO:0000256" key="2">
    <source>
        <dbReference type="ARBA" id="ARBA00023315"/>
    </source>
</evidence>
<dbReference type="InterPro" id="IPR016181">
    <property type="entry name" value="Acyl_CoA_acyltransferase"/>
</dbReference>
<dbReference type="EMBL" id="WXEW01000001">
    <property type="protein sequence ID" value="NAS20491.1"/>
    <property type="molecule type" value="Genomic_DNA"/>
</dbReference>
<dbReference type="Gene3D" id="3.40.630.30">
    <property type="match status" value="1"/>
</dbReference>
<dbReference type="Proteomes" id="UP000479526">
    <property type="component" value="Unassembled WGS sequence"/>
</dbReference>
<reference evidence="4 5" key="1">
    <citation type="submission" date="2020-01" db="EMBL/GenBank/DDBJ databases">
        <title>Herbidospora sp. NEAU-GS84 nov., a novel actinomycete isolated from soil.</title>
        <authorList>
            <person name="Han L."/>
        </authorList>
    </citation>
    <scope>NUCLEOTIDE SEQUENCE [LARGE SCALE GENOMIC DNA]</scope>
    <source>
        <strain evidence="4 5">NEAU-GS84</strain>
    </source>
</reference>
<dbReference type="AlphaFoldDB" id="A0A7C9MUF4"/>
<dbReference type="PANTHER" id="PTHR43877:SF1">
    <property type="entry name" value="ACETYLTRANSFERASE"/>
    <property type="match status" value="1"/>
</dbReference>
<evidence type="ECO:0000259" key="3">
    <source>
        <dbReference type="PROSITE" id="PS51186"/>
    </source>
</evidence>
<keyword evidence="1 4" id="KW-0808">Transferase</keyword>
<gene>
    <name evidence="4" type="ORF">GT755_02195</name>
</gene>
<organism evidence="4 5">
    <name type="scientific">Herbidospora solisilvae</name>
    <dbReference type="NCBI Taxonomy" id="2696284"/>
    <lineage>
        <taxon>Bacteria</taxon>
        <taxon>Bacillati</taxon>
        <taxon>Actinomycetota</taxon>
        <taxon>Actinomycetes</taxon>
        <taxon>Streptosporangiales</taxon>
        <taxon>Streptosporangiaceae</taxon>
        <taxon>Herbidospora</taxon>
    </lineage>
</organism>
<dbReference type="RefSeq" id="WP_161477987.1">
    <property type="nucleotide sequence ID" value="NZ_WXEW01000001.1"/>
</dbReference>
<accession>A0A7C9MUF4</accession>
<dbReference type="GO" id="GO:0016747">
    <property type="term" value="F:acyltransferase activity, transferring groups other than amino-acyl groups"/>
    <property type="evidence" value="ECO:0007669"/>
    <property type="project" value="InterPro"/>
</dbReference>
<name>A0A7C9MUF4_9ACTN</name>